<keyword evidence="2" id="KW-1185">Reference proteome</keyword>
<comment type="caution">
    <text evidence="1">The sequence shown here is derived from an EMBL/GenBank/DDBJ whole genome shotgun (WGS) entry which is preliminary data.</text>
</comment>
<name>A0AAN8FRX0_TRICO</name>
<sequence length="105" mass="11725">MLAKGKLRYASRQGEYNYTLMLCIAMSGQMEVEDARGKAEGFLKLRQFCHVHVVHAAQYWLAEMVVAGRRVSYCDDPSGVGRTPYVTDGDIPVNLVAAMNRNVQV</sequence>
<evidence type="ECO:0000313" key="1">
    <source>
        <dbReference type="EMBL" id="KAK5983842.1"/>
    </source>
</evidence>
<dbReference type="EMBL" id="WIXE01003550">
    <property type="protein sequence ID" value="KAK5983842.1"/>
    <property type="molecule type" value="Genomic_DNA"/>
</dbReference>
<accession>A0AAN8FRX0</accession>
<reference evidence="1 2" key="1">
    <citation type="submission" date="2019-10" db="EMBL/GenBank/DDBJ databases">
        <title>Assembly and Annotation for the nematode Trichostrongylus colubriformis.</title>
        <authorList>
            <person name="Martin J."/>
        </authorList>
    </citation>
    <scope>NUCLEOTIDE SEQUENCE [LARGE SCALE GENOMIC DNA]</scope>
    <source>
        <strain evidence="1">G859</strain>
        <tissue evidence="1">Whole worm</tissue>
    </source>
</reference>
<gene>
    <name evidence="1" type="ORF">GCK32_008617</name>
</gene>
<evidence type="ECO:0000313" key="2">
    <source>
        <dbReference type="Proteomes" id="UP001331761"/>
    </source>
</evidence>
<protein>
    <submittedName>
        <fullName evidence="1">Uncharacterized protein</fullName>
    </submittedName>
</protein>
<proteinExistence type="predicted"/>
<organism evidence="1 2">
    <name type="scientific">Trichostrongylus colubriformis</name>
    <name type="common">Black scour worm</name>
    <dbReference type="NCBI Taxonomy" id="6319"/>
    <lineage>
        <taxon>Eukaryota</taxon>
        <taxon>Metazoa</taxon>
        <taxon>Ecdysozoa</taxon>
        <taxon>Nematoda</taxon>
        <taxon>Chromadorea</taxon>
        <taxon>Rhabditida</taxon>
        <taxon>Rhabditina</taxon>
        <taxon>Rhabditomorpha</taxon>
        <taxon>Strongyloidea</taxon>
        <taxon>Trichostrongylidae</taxon>
        <taxon>Trichostrongylus</taxon>
    </lineage>
</organism>
<dbReference type="AlphaFoldDB" id="A0AAN8FRX0"/>
<dbReference type="Proteomes" id="UP001331761">
    <property type="component" value="Unassembled WGS sequence"/>
</dbReference>